<dbReference type="AlphaFoldDB" id="A0A9Q8SHX8"/>
<evidence type="ECO:0000313" key="3">
    <source>
        <dbReference type="Proteomes" id="UP000830671"/>
    </source>
</evidence>
<dbReference type="Proteomes" id="UP000830671">
    <property type="component" value="Chromosome 2"/>
</dbReference>
<dbReference type="EMBL" id="CP019474">
    <property type="protein sequence ID" value="UQC77704.1"/>
    <property type="molecule type" value="Genomic_DNA"/>
</dbReference>
<evidence type="ECO:0000313" key="2">
    <source>
        <dbReference type="EMBL" id="UQC77704.1"/>
    </source>
</evidence>
<accession>A0A9Q8SHX8</accession>
<proteinExistence type="predicted"/>
<sequence>MWRFVDLLAIYTSSGGAPSSGGRLKGVLRERQICLVYIGLNGIYLCSEYTRGGMDRRGILNMILIYDLERFCHISSFLIAPQLENPTVPLRSATSEDLAIVRFQISINIVIMPVHNGDVVALKDREEQGWWCPTPFFKLIPILLYDDDTSRRGGSRRGVADSHTFGQPKLSPPRRRREMRPLPEILDETRPIASRGLDAATLSVFGAPIQIPVATLLGVHLIAYFTHRFPVRTLLQRIFHLGDHSMFPYPPSLLEF</sequence>
<name>A0A9Q8SHX8_9PEZI</name>
<organism evidence="2 3">
    <name type="scientific">Colletotrichum lupini</name>
    <dbReference type="NCBI Taxonomy" id="145971"/>
    <lineage>
        <taxon>Eukaryota</taxon>
        <taxon>Fungi</taxon>
        <taxon>Dikarya</taxon>
        <taxon>Ascomycota</taxon>
        <taxon>Pezizomycotina</taxon>
        <taxon>Sordariomycetes</taxon>
        <taxon>Hypocreomycetidae</taxon>
        <taxon>Glomerellales</taxon>
        <taxon>Glomerellaceae</taxon>
        <taxon>Colletotrichum</taxon>
        <taxon>Colletotrichum acutatum species complex</taxon>
    </lineage>
</organism>
<gene>
    <name evidence="2" type="ORF">CLUP02_03175</name>
</gene>
<evidence type="ECO:0000256" key="1">
    <source>
        <dbReference type="SAM" id="MobiDB-lite"/>
    </source>
</evidence>
<protein>
    <submittedName>
        <fullName evidence="2">Uncharacterized protein</fullName>
    </submittedName>
</protein>
<dbReference type="KEGG" id="clup:CLUP02_03175"/>
<dbReference type="RefSeq" id="XP_049139343.1">
    <property type="nucleotide sequence ID" value="XM_049282200.1"/>
</dbReference>
<keyword evidence="3" id="KW-1185">Reference proteome</keyword>
<feature type="region of interest" description="Disordered" evidence="1">
    <location>
        <begin position="154"/>
        <end position="180"/>
    </location>
</feature>
<dbReference type="GeneID" id="73337210"/>
<reference evidence="2" key="1">
    <citation type="journal article" date="2021" name="Mol. Plant Microbe Interact.">
        <title>Complete Genome Sequence of the Plant-Pathogenic Fungus Colletotrichum lupini.</title>
        <authorList>
            <person name="Baroncelli R."/>
            <person name="Pensec F."/>
            <person name="Da Lio D."/>
            <person name="Boufleur T."/>
            <person name="Vicente I."/>
            <person name="Sarrocco S."/>
            <person name="Picot A."/>
            <person name="Baraldi E."/>
            <person name="Sukno S."/>
            <person name="Thon M."/>
            <person name="Le Floch G."/>
        </authorList>
    </citation>
    <scope>NUCLEOTIDE SEQUENCE</scope>
    <source>
        <strain evidence="2">IMI 504893</strain>
    </source>
</reference>